<name>A0A3R7H5A8_CLOSI</name>
<dbReference type="InParanoid" id="A0A3R7H5A8"/>
<evidence type="ECO:0000313" key="2">
    <source>
        <dbReference type="Proteomes" id="UP000286415"/>
    </source>
</evidence>
<evidence type="ECO:0000313" key="1">
    <source>
        <dbReference type="EMBL" id="KAG5447968.1"/>
    </source>
</evidence>
<reference evidence="1 2" key="1">
    <citation type="journal article" date="2018" name="Biotechnol. Adv.">
        <title>Improved genomic resources and new bioinformatic workflow for the carcinogenic parasite Clonorchis sinensis: Biotechnological implications.</title>
        <authorList>
            <person name="Wang D."/>
            <person name="Korhonen P.K."/>
            <person name="Gasser R.B."/>
            <person name="Young N.D."/>
        </authorList>
    </citation>
    <scope>NUCLEOTIDE SEQUENCE [LARGE SCALE GENOMIC DNA]</scope>
    <source>
        <strain evidence="1">Cs-k2</strain>
    </source>
</reference>
<dbReference type="EMBL" id="NIRI02000042">
    <property type="protein sequence ID" value="KAG5447968.1"/>
    <property type="molecule type" value="Genomic_DNA"/>
</dbReference>
<protein>
    <submittedName>
        <fullName evidence="1">Uncharacterized protein</fullName>
    </submittedName>
</protein>
<gene>
    <name evidence="1" type="ORF">CSKR_100914</name>
</gene>
<organism evidence="1 2">
    <name type="scientific">Clonorchis sinensis</name>
    <name type="common">Chinese liver fluke</name>
    <dbReference type="NCBI Taxonomy" id="79923"/>
    <lineage>
        <taxon>Eukaryota</taxon>
        <taxon>Metazoa</taxon>
        <taxon>Spiralia</taxon>
        <taxon>Lophotrochozoa</taxon>
        <taxon>Platyhelminthes</taxon>
        <taxon>Trematoda</taxon>
        <taxon>Digenea</taxon>
        <taxon>Opisthorchiida</taxon>
        <taxon>Opisthorchiata</taxon>
        <taxon>Opisthorchiidae</taxon>
        <taxon>Clonorchis</taxon>
    </lineage>
</organism>
<keyword evidence="2" id="KW-1185">Reference proteome</keyword>
<dbReference type="Proteomes" id="UP000286415">
    <property type="component" value="Unassembled WGS sequence"/>
</dbReference>
<sequence length="222" mass="24740">MGWGEKVCERERRGVSGVSCFRLPAVLYAASKVTRLIARSDGRCGEFICVCEIQGCTWAWILPRRPCPDGRTIDVFNQSFRLDNLTTRQRCLAGNASALQFLREQVATRVPAPSLEDQEIWLEREITDRKVCGSNPTSAFRLVLSRFGQRGNIPDLVLPSGGMAARHRKCATAERVSCSLQSTYCSWNVMLCGHITLSPTEETGEQELFAAQNGTDLLTHTR</sequence>
<proteinExistence type="predicted"/>
<comment type="caution">
    <text evidence="1">The sequence shown here is derived from an EMBL/GenBank/DDBJ whole genome shotgun (WGS) entry which is preliminary data.</text>
</comment>
<dbReference type="OrthoDB" id="10051416at2759"/>
<dbReference type="AlphaFoldDB" id="A0A3R7H5A8"/>
<accession>A0A3R7H5A8</accession>
<reference evidence="1 2" key="2">
    <citation type="journal article" date="2021" name="Genomics">
        <title>High-quality reference genome for Clonorchis sinensis.</title>
        <authorList>
            <person name="Young N.D."/>
            <person name="Stroehlein A.J."/>
            <person name="Kinkar L."/>
            <person name="Wang T."/>
            <person name="Sohn W.M."/>
            <person name="Chang B.C.H."/>
            <person name="Kaur P."/>
            <person name="Weisz D."/>
            <person name="Dudchenko O."/>
            <person name="Aiden E.L."/>
            <person name="Korhonen P.K."/>
            <person name="Gasser R.B."/>
        </authorList>
    </citation>
    <scope>NUCLEOTIDE SEQUENCE [LARGE SCALE GENOMIC DNA]</scope>
    <source>
        <strain evidence="1">Cs-k2</strain>
    </source>
</reference>